<evidence type="ECO:0000256" key="6">
    <source>
        <dbReference type="ARBA" id="ARBA00023004"/>
    </source>
</evidence>
<comment type="cofactor">
    <cofactor evidence="1">
        <name>[4Fe-4S] cluster</name>
        <dbReference type="ChEBI" id="CHEBI:49883"/>
    </cofactor>
</comment>
<keyword evidence="5" id="KW-0547">Nucleotide-binding</keyword>
<dbReference type="GO" id="GO:0051539">
    <property type="term" value="F:4 iron, 4 sulfur cluster binding"/>
    <property type="evidence" value="ECO:0007669"/>
    <property type="project" value="UniProtKB-KW"/>
</dbReference>
<keyword evidence="2" id="KW-0004">4Fe-4S</keyword>
<dbReference type="Pfam" id="PF06463">
    <property type="entry name" value="Mob_synth_C"/>
    <property type="match status" value="1"/>
</dbReference>
<evidence type="ECO:0000256" key="7">
    <source>
        <dbReference type="ARBA" id="ARBA00023014"/>
    </source>
</evidence>
<organism evidence="12 13">
    <name type="scientific">Catenibacillus scindens</name>
    <dbReference type="NCBI Taxonomy" id="673271"/>
    <lineage>
        <taxon>Bacteria</taxon>
        <taxon>Bacillati</taxon>
        <taxon>Bacillota</taxon>
        <taxon>Clostridia</taxon>
        <taxon>Lachnospirales</taxon>
        <taxon>Lachnospiraceae</taxon>
        <taxon>Catenibacillus</taxon>
    </lineage>
</organism>
<dbReference type="Pfam" id="PF04055">
    <property type="entry name" value="Radical_SAM"/>
    <property type="match status" value="1"/>
</dbReference>
<evidence type="ECO:0000256" key="1">
    <source>
        <dbReference type="ARBA" id="ARBA00001966"/>
    </source>
</evidence>
<keyword evidence="4" id="KW-0479">Metal-binding</keyword>
<dbReference type="GO" id="GO:0006777">
    <property type="term" value="P:Mo-molybdopterin cofactor biosynthetic process"/>
    <property type="evidence" value="ECO:0007669"/>
    <property type="project" value="UniProtKB-KW"/>
</dbReference>
<dbReference type="CDD" id="cd01335">
    <property type="entry name" value="Radical_SAM"/>
    <property type="match status" value="1"/>
</dbReference>
<keyword evidence="3" id="KW-0949">S-adenosyl-L-methionine</keyword>
<evidence type="ECO:0000256" key="4">
    <source>
        <dbReference type="ARBA" id="ARBA00022723"/>
    </source>
</evidence>
<dbReference type="GO" id="GO:0005525">
    <property type="term" value="F:GTP binding"/>
    <property type="evidence" value="ECO:0007669"/>
    <property type="project" value="UniProtKB-KW"/>
</dbReference>
<proteinExistence type="predicted"/>
<evidence type="ECO:0000256" key="10">
    <source>
        <dbReference type="ARBA" id="ARBA00023239"/>
    </source>
</evidence>
<evidence type="ECO:0000256" key="3">
    <source>
        <dbReference type="ARBA" id="ARBA00022691"/>
    </source>
</evidence>
<keyword evidence="6" id="KW-0408">Iron</keyword>
<dbReference type="GO" id="GO:0046872">
    <property type="term" value="F:metal ion binding"/>
    <property type="evidence" value="ECO:0007669"/>
    <property type="project" value="UniProtKB-KW"/>
</dbReference>
<dbReference type="InterPro" id="IPR058240">
    <property type="entry name" value="rSAM_sf"/>
</dbReference>
<dbReference type="InterPro" id="IPR013483">
    <property type="entry name" value="MoaA"/>
</dbReference>
<gene>
    <name evidence="12" type="ORF">HNP82_000679</name>
</gene>
<dbReference type="SFLD" id="SFLDS00029">
    <property type="entry name" value="Radical_SAM"/>
    <property type="match status" value="1"/>
</dbReference>
<evidence type="ECO:0000256" key="2">
    <source>
        <dbReference type="ARBA" id="ARBA00022485"/>
    </source>
</evidence>
<dbReference type="AlphaFoldDB" id="A0A7W8H811"/>
<dbReference type="PROSITE" id="PS51918">
    <property type="entry name" value="RADICAL_SAM"/>
    <property type="match status" value="1"/>
</dbReference>
<dbReference type="SFLD" id="SFLDG01067">
    <property type="entry name" value="SPASM/twitch_domain_containing"/>
    <property type="match status" value="1"/>
</dbReference>
<keyword evidence="13" id="KW-1185">Reference proteome</keyword>
<dbReference type="PANTHER" id="PTHR22960">
    <property type="entry name" value="MOLYBDOPTERIN COFACTOR SYNTHESIS PROTEIN A"/>
    <property type="match status" value="1"/>
</dbReference>
<dbReference type="InterPro" id="IPR010505">
    <property type="entry name" value="MoaA_twitch"/>
</dbReference>
<dbReference type="InterPro" id="IPR013785">
    <property type="entry name" value="Aldolase_TIM"/>
</dbReference>
<keyword evidence="8" id="KW-0342">GTP-binding</keyword>
<keyword evidence="9" id="KW-0501">Molybdenum cofactor biosynthesis</keyword>
<evidence type="ECO:0000313" key="13">
    <source>
        <dbReference type="Proteomes" id="UP000543642"/>
    </source>
</evidence>
<dbReference type="Proteomes" id="UP000543642">
    <property type="component" value="Unassembled WGS sequence"/>
</dbReference>
<dbReference type="GO" id="GO:0061798">
    <property type="term" value="F:GTP 3',8'-cyclase activity"/>
    <property type="evidence" value="ECO:0007669"/>
    <property type="project" value="TreeGrafter"/>
</dbReference>
<evidence type="ECO:0000313" key="12">
    <source>
        <dbReference type="EMBL" id="MBB5263581.1"/>
    </source>
</evidence>
<dbReference type="GO" id="GO:0061799">
    <property type="term" value="F:cyclic pyranopterin monophosphate synthase activity"/>
    <property type="evidence" value="ECO:0007669"/>
    <property type="project" value="TreeGrafter"/>
</dbReference>
<dbReference type="SUPFAM" id="SSF102114">
    <property type="entry name" value="Radical SAM enzymes"/>
    <property type="match status" value="1"/>
</dbReference>
<dbReference type="Gene3D" id="3.20.20.70">
    <property type="entry name" value="Aldolase class I"/>
    <property type="match status" value="1"/>
</dbReference>
<comment type="caution">
    <text evidence="12">The sequence shown here is derived from an EMBL/GenBank/DDBJ whole genome shotgun (WGS) entry which is preliminary data.</text>
</comment>
<dbReference type="InterPro" id="IPR007197">
    <property type="entry name" value="rSAM"/>
</dbReference>
<dbReference type="InterPro" id="IPR000385">
    <property type="entry name" value="MoaA_NifB_PqqE_Fe-S-bd_CS"/>
</dbReference>
<dbReference type="SFLD" id="SFLDG01386">
    <property type="entry name" value="main_SPASM_domain-containing"/>
    <property type="match status" value="1"/>
</dbReference>
<dbReference type="SFLD" id="SFLDG01383">
    <property type="entry name" value="cyclic_pyranopterin_phosphate"/>
    <property type="match status" value="1"/>
</dbReference>
<name>A0A7W8H811_9FIRM</name>
<dbReference type="InterPro" id="IPR050105">
    <property type="entry name" value="MoCo_biosynth_MoaA/MoaC"/>
</dbReference>
<dbReference type="PROSITE" id="PS01305">
    <property type="entry name" value="MOAA_NIFB_PQQE"/>
    <property type="match status" value="1"/>
</dbReference>
<reference evidence="12 13" key="1">
    <citation type="submission" date="2020-08" db="EMBL/GenBank/DDBJ databases">
        <title>Genomic Encyclopedia of Type Strains, Phase IV (KMG-IV): sequencing the most valuable type-strain genomes for metagenomic binning, comparative biology and taxonomic classification.</title>
        <authorList>
            <person name="Goeker M."/>
        </authorList>
    </citation>
    <scope>NUCLEOTIDE SEQUENCE [LARGE SCALE GENOMIC DNA]</scope>
    <source>
        <strain evidence="12 13">DSM 106146</strain>
    </source>
</reference>
<evidence type="ECO:0000256" key="5">
    <source>
        <dbReference type="ARBA" id="ARBA00022741"/>
    </source>
</evidence>
<sequence length="334" mass="37020">MIDGFGRNIDYLRVSVTDHCNLRCVYCMPREGVSFLPANEILSDDEICRVVAAAASLGIKKVRLTGGEPLLRQKLWNLVALIKMIPGIETVTLTTNGILLGDQVERLVQAGLDGVNISLDTLDPIEYRRITGGGNIRDVREGVKKALMWTPPLTLKINCVSGAAGKEHLEAVAGLARTFPVHVRFIEIMPLGLGRQFPLICQEEIVKQLSKTFGPFTPCPQNLGSGPCQYYTVEGFRGRIGFISAMSHRFCTQCNRIRLTADGCVKTCLQYSGTNAIKTLLGQEASEEEIAEALKKIILEKPEGHHFRESLFRKDHFQTDQISEEQRSMFQIGG</sequence>
<dbReference type="InterPro" id="IPR040064">
    <property type="entry name" value="MoaA-like"/>
</dbReference>
<evidence type="ECO:0000259" key="11">
    <source>
        <dbReference type="PROSITE" id="PS51918"/>
    </source>
</evidence>
<keyword evidence="7" id="KW-0411">Iron-sulfur</keyword>
<dbReference type="NCBIfam" id="TIGR02666">
    <property type="entry name" value="moaA"/>
    <property type="match status" value="1"/>
</dbReference>
<dbReference type="EMBL" id="JACHFW010000002">
    <property type="protein sequence ID" value="MBB5263581.1"/>
    <property type="molecule type" value="Genomic_DNA"/>
</dbReference>
<protein>
    <submittedName>
        <fullName evidence="12">Cyclic pyranopterin phosphate synthase</fullName>
    </submittedName>
</protein>
<feature type="domain" description="Radical SAM core" evidence="11">
    <location>
        <begin position="4"/>
        <end position="216"/>
    </location>
</feature>
<accession>A0A7W8H811</accession>
<dbReference type="PANTHER" id="PTHR22960:SF0">
    <property type="entry name" value="MOLYBDENUM COFACTOR BIOSYNTHESIS PROTEIN 1"/>
    <property type="match status" value="1"/>
</dbReference>
<evidence type="ECO:0000256" key="8">
    <source>
        <dbReference type="ARBA" id="ARBA00023134"/>
    </source>
</evidence>
<keyword evidence="10" id="KW-0456">Lyase</keyword>
<evidence type="ECO:0000256" key="9">
    <source>
        <dbReference type="ARBA" id="ARBA00023150"/>
    </source>
</evidence>
<dbReference type="RefSeq" id="WP_183771499.1">
    <property type="nucleotide sequence ID" value="NZ_JACHFW010000002.1"/>
</dbReference>